<dbReference type="SUPFAM" id="SSF89372">
    <property type="entry name" value="Fucose-specific lectin"/>
    <property type="match status" value="1"/>
</dbReference>
<evidence type="ECO:0000256" key="1">
    <source>
        <dbReference type="SAM" id="MobiDB-lite"/>
    </source>
</evidence>
<accession>A0ABW0HL58</accession>
<feature type="domain" description="SLH" evidence="2">
    <location>
        <begin position="1425"/>
        <end position="1481"/>
    </location>
</feature>
<name>A0ABW0HL58_9BACL</name>
<gene>
    <name evidence="3" type="ORF">ACFPOF_00105</name>
</gene>
<dbReference type="PROSITE" id="PS51272">
    <property type="entry name" value="SLH"/>
    <property type="match status" value="3"/>
</dbReference>
<dbReference type="InterPro" id="IPR001119">
    <property type="entry name" value="SLH_dom"/>
</dbReference>
<dbReference type="EMBL" id="JBHSMI010000001">
    <property type="protein sequence ID" value="MFC5401133.1"/>
    <property type="molecule type" value="Genomic_DNA"/>
</dbReference>
<dbReference type="Gene3D" id="2.60.220.30">
    <property type="match status" value="1"/>
</dbReference>
<reference evidence="4" key="1">
    <citation type="journal article" date="2019" name="Int. J. Syst. Evol. Microbiol.">
        <title>The Global Catalogue of Microorganisms (GCM) 10K type strain sequencing project: providing services to taxonomists for standard genome sequencing and annotation.</title>
        <authorList>
            <consortium name="The Broad Institute Genomics Platform"/>
            <consortium name="The Broad Institute Genome Sequencing Center for Infectious Disease"/>
            <person name="Wu L."/>
            <person name="Ma J."/>
        </authorList>
    </citation>
    <scope>NUCLEOTIDE SEQUENCE [LARGE SCALE GENOMIC DNA]</scope>
    <source>
        <strain evidence="4">CGMCC 1.18575</strain>
    </source>
</reference>
<dbReference type="RefSeq" id="WP_378128401.1">
    <property type="nucleotide sequence ID" value="NZ_JBHSMI010000001.1"/>
</dbReference>
<dbReference type="InterPro" id="IPR051465">
    <property type="entry name" value="Cell_Envelope_Struct_Comp"/>
</dbReference>
<dbReference type="InterPro" id="IPR025883">
    <property type="entry name" value="Cadherin-like_domain"/>
</dbReference>
<comment type="caution">
    <text evidence="3">The sequence shown here is derived from an EMBL/GenBank/DDBJ whole genome shotgun (WGS) entry which is preliminary data.</text>
</comment>
<organism evidence="3 4">
    <name type="scientific">Cohnella soli</name>
    <dbReference type="NCBI Taxonomy" id="425005"/>
    <lineage>
        <taxon>Bacteria</taxon>
        <taxon>Bacillati</taxon>
        <taxon>Bacillota</taxon>
        <taxon>Bacilli</taxon>
        <taxon>Bacillales</taxon>
        <taxon>Paenibacillaceae</taxon>
        <taxon>Cohnella</taxon>
    </lineage>
</organism>
<dbReference type="Pfam" id="PF12733">
    <property type="entry name" value="Cadherin-like"/>
    <property type="match status" value="2"/>
</dbReference>
<dbReference type="PANTHER" id="PTHR43308:SF5">
    <property type="entry name" value="S-LAYER PROTEIN _ PEPTIDOGLYCAN ENDO-BETA-N-ACETYLGLUCOSAMINIDASE"/>
    <property type="match status" value="1"/>
</dbReference>
<keyword evidence="4" id="KW-1185">Reference proteome</keyword>
<feature type="domain" description="SLH" evidence="2">
    <location>
        <begin position="1361"/>
        <end position="1424"/>
    </location>
</feature>
<feature type="domain" description="SLH" evidence="2">
    <location>
        <begin position="1303"/>
        <end position="1360"/>
    </location>
</feature>
<feature type="compositionally biased region" description="Low complexity" evidence="1">
    <location>
        <begin position="1154"/>
        <end position="1165"/>
    </location>
</feature>
<proteinExistence type="predicted"/>
<evidence type="ECO:0000313" key="4">
    <source>
        <dbReference type="Proteomes" id="UP001596113"/>
    </source>
</evidence>
<feature type="region of interest" description="Disordered" evidence="1">
    <location>
        <begin position="1129"/>
        <end position="1177"/>
    </location>
</feature>
<evidence type="ECO:0000313" key="3">
    <source>
        <dbReference type="EMBL" id="MFC5401133.1"/>
    </source>
</evidence>
<sequence length="1481" mass="156413">MMLATRMNKVLLVKLSMILAGIAFFSVLSISSPSLPRASAALTWAVCGLEGTYCSFTGTRTVGYGTDYVNNSKRIAARTYNLPNGSAEGVGCFGAEFGSEARQFTTCYMLIDPDAELDTAWSTSSSEDNKTVSVSFAVKETQVGTIADLKSKIKIKRTDDTDFQELDPEDVVSNVTTVQGLMSLETSKIQITFKNPLMGSGNQLLIQAGALANRQGVILDRPIAIDVNENVLGSWQLVGNRGLSDGMSTRGLGMAVLNGTPYVAYTDDAHGMRLFVKKYDGISWVPVDGGGLSAGFATAFSMVSAGDSLYVAYYDYSDSLLHIKKYNGSNWSSIDSGSNIQIPLDGTGLFSLAIYNHTPYIAYSDKANGNRLTVKSYNGTGWDLLGVSGISQDAVSHISLAISEGIPYVAYRNEFPIFVNGLGWTYRPTGWAKKFDQASNSWSDLGKFTNDQLEKTTMVVKDGVPYVAYVDMLSGRTGTTIAVKKREANGWTVVDGYGSISNGTAYSFDVSGGELYLTYIGTNGKTAVKKLIGSQWTGVGDSGMTVIGKANSSLYAENEVPYLVTSSTSLGNSDSSAKNFSPDVYKFLLDTPVLTADLTNNNTVSPVVVTFPDSAAWRSAITAVKDGAVTLAPETYTISAGKITFNAGTLGLGSHAITVSASPRYKETSVSLIVYLRKPIVTADTSNNDVGHPIELTFPDDAAWRGAITGVKDGASAISGYSVSPGKITFPAGVLAEGNHTLTIKATDYVDITVNQAVTLIPSPALTADATDNDAASALEITFPDDEGWRNAITAVKDGTTTLPLSKYRIDAGVITFKAGALAAGNHTITILADNYKDATVIQNVGMKPPTLTADTTNNDVMNAIEIEFPDDPSWRGAITAVKDGATTLPAEAYAVTSGKITFNAGVLSEGSHTLTITATNYSDATIHQDIEGIRASDDALLSDMAVDQGSLTFVPSQLEYSVNVLNGTTSIGFYVTKANSNQTLAVTGADEVSVTGNVYAYSATHLAEGPNVIAINVTAQDGTTINPYRLLVNRAPAASGNADLRGITLLGGTLSPAFASGTTDYTSRVDYTVSNLTLTASLDDSKATMTVKGNPAASGQPSGVIGLDVGPNVIPIVVTAEDGTSKKTYTVTVTRDEQSRSPGDGGSGGPGSGPTAPGSTPVTSDNGQLSIPKGGAGEVSLRNEVKVSIPADATAKDLNITIDKLLDAQNLISPKEVLVSPIFEILKNFSENFNQPVTLTFVFDPSSLTGDQKPSVFYYDEMKKEWVEVGGVVDGTHIVVKVNHFTKYAVFAVEGTPEVPTDTDLKISDIFGHWAESDIRALVQTGAINGYPDQTFKPNNSITRAEFVSILVKALKLKASDSLSFDDTTVHWAKDSIGVAAALGLVSGFEDHTFRPNELITREQMATIAVRALGLNASGKSIGFADNSVISSWAIEGVAAAADNGLINGYKDGTFRAKNNTTRAEAVTVIVKAMALKSRS</sequence>
<dbReference type="Pfam" id="PF00395">
    <property type="entry name" value="SLH"/>
    <property type="match status" value="3"/>
</dbReference>
<dbReference type="Pfam" id="PF07550">
    <property type="entry name" value="Shr-like_HID"/>
    <property type="match status" value="4"/>
</dbReference>
<feature type="compositionally biased region" description="Gly residues" evidence="1">
    <location>
        <begin position="1144"/>
        <end position="1153"/>
    </location>
</feature>
<dbReference type="InterPro" id="IPR011432">
    <property type="entry name" value="Shr-like_HID"/>
</dbReference>
<evidence type="ECO:0000259" key="2">
    <source>
        <dbReference type="PROSITE" id="PS51272"/>
    </source>
</evidence>
<dbReference type="PANTHER" id="PTHR43308">
    <property type="entry name" value="OUTER MEMBRANE PROTEIN ALPHA-RELATED"/>
    <property type="match status" value="1"/>
</dbReference>
<protein>
    <submittedName>
        <fullName evidence="3">S-layer homology domain-containing protein</fullName>
    </submittedName>
</protein>
<dbReference type="Proteomes" id="UP001596113">
    <property type="component" value="Unassembled WGS sequence"/>
</dbReference>